<keyword evidence="7" id="KW-1185">Reference proteome</keyword>
<dbReference type="SUPFAM" id="SSF101852">
    <property type="entry name" value="Bacterial fluorinating enzyme, C-terminal domain"/>
    <property type="match status" value="1"/>
</dbReference>
<keyword evidence="3" id="KW-0732">Signal</keyword>
<dbReference type="AlphaFoldDB" id="Q1IRF2"/>
<feature type="chain" id="PRO_5004191894" description="Adenosyl-chloride synthase" evidence="3">
    <location>
        <begin position="25"/>
        <end position="298"/>
    </location>
</feature>
<dbReference type="InterPro" id="IPR023227">
    <property type="entry name" value="SAM_OH_AdoTrfase_C_sf"/>
</dbReference>
<dbReference type="Proteomes" id="UP000002432">
    <property type="component" value="Chromosome"/>
</dbReference>
<evidence type="ECO:0000256" key="1">
    <source>
        <dbReference type="ARBA" id="ARBA00022691"/>
    </source>
</evidence>
<evidence type="ECO:0000256" key="2">
    <source>
        <dbReference type="ARBA" id="ARBA00024035"/>
    </source>
</evidence>
<accession>Q1IRF2</accession>
<feature type="domain" description="S-adenosyl-l-methionine hydroxide adenosyltransferase N-terminal" evidence="4">
    <location>
        <begin position="32"/>
        <end position="178"/>
    </location>
</feature>
<dbReference type="eggNOG" id="COG1912">
    <property type="taxonomic scope" value="Bacteria"/>
</dbReference>
<evidence type="ECO:0008006" key="8">
    <source>
        <dbReference type="Google" id="ProtNLM"/>
    </source>
</evidence>
<dbReference type="Pfam" id="PF01887">
    <property type="entry name" value="SAM_HAT_N"/>
    <property type="match status" value="1"/>
</dbReference>
<evidence type="ECO:0000259" key="4">
    <source>
        <dbReference type="Pfam" id="PF01887"/>
    </source>
</evidence>
<dbReference type="PIRSF" id="PIRSF006779">
    <property type="entry name" value="UCP006779"/>
    <property type="match status" value="1"/>
</dbReference>
<proteinExistence type="inferred from homology"/>
<feature type="domain" description="S-adenosyl-l-methionine hydroxide adenosyltransferase C-terminal" evidence="5">
    <location>
        <begin position="204"/>
        <end position="288"/>
    </location>
</feature>
<dbReference type="RefSeq" id="WP_011522350.1">
    <property type="nucleotide sequence ID" value="NC_008009.1"/>
</dbReference>
<keyword evidence="1" id="KW-0949">S-adenosyl-L-methionine</keyword>
<dbReference type="OrthoDB" id="9792195at2"/>
<gene>
    <name evidence="6" type="ordered locus">Acid345_1546</name>
</gene>
<feature type="signal peptide" evidence="3">
    <location>
        <begin position="1"/>
        <end position="24"/>
    </location>
</feature>
<comment type="similarity">
    <text evidence="2">Belongs to the SAM hydrolase / SAM-dependent halogenase family.</text>
</comment>
<dbReference type="HOGENOM" id="CLU_059734_0_0_0"/>
<name>Q1IRF2_KORVE</name>
<dbReference type="PANTHER" id="PTHR35092">
    <property type="entry name" value="CHLORINASE MJ1651"/>
    <property type="match status" value="1"/>
</dbReference>
<evidence type="ECO:0000313" key="6">
    <source>
        <dbReference type="EMBL" id="ABF40548.1"/>
    </source>
</evidence>
<dbReference type="InterPro" id="IPR046469">
    <property type="entry name" value="SAM_HAT_N"/>
</dbReference>
<dbReference type="KEGG" id="aba:Acid345_1546"/>
<evidence type="ECO:0000256" key="3">
    <source>
        <dbReference type="SAM" id="SignalP"/>
    </source>
</evidence>
<dbReference type="SUPFAM" id="SSF102522">
    <property type="entry name" value="Bacterial fluorinating enzyme, N-terminal domain"/>
    <property type="match status" value="1"/>
</dbReference>
<evidence type="ECO:0000259" key="5">
    <source>
        <dbReference type="Pfam" id="PF20257"/>
    </source>
</evidence>
<reference evidence="6 7" key="1">
    <citation type="journal article" date="2009" name="Appl. Environ. Microbiol.">
        <title>Three genomes from the phylum Acidobacteria provide insight into the lifestyles of these microorganisms in soils.</title>
        <authorList>
            <person name="Ward N.L."/>
            <person name="Challacombe J.F."/>
            <person name="Janssen P.H."/>
            <person name="Henrissat B."/>
            <person name="Coutinho P.M."/>
            <person name="Wu M."/>
            <person name="Xie G."/>
            <person name="Haft D.H."/>
            <person name="Sait M."/>
            <person name="Badger J."/>
            <person name="Barabote R.D."/>
            <person name="Bradley B."/>
            <person name="Brettin T.S."/>
            <person name="Brinkac L.M."/>
            <person name="Bruce D."/>
            <person name="Creasy T."/>
            <person name="Daugherty S.C."/>
            <person name="Davidsen T.M."/>
            <person name="DeBoy R.T."/>
            <person name="Detter J.C."/>
            <person name="Dodson R.J."/>
            <person name="Durkin A.S."/>
            <person name="Ganapathy A."/>
            <person name="Gwinn-Giglio M."/>
            <person name="Han C.S."/>
            <person name="Khouri H."/>
            <person name="Kiss H."/>
            <person name="Kothari S.P."/>
            <person name="Madupu R."/>
            <person name="Nelson K.E."/>
            <person name="Nelson W.C."/>
            <person name="Paulsen I."/>
            <person name="Penn K."/>
            <person name="Ren Q."/>
            <person name="Rosovitz M.J."/>
            <person name="Selengut J.D."/>
            <person name="Shrivastava S."/>
            <person name="Sullivan S.A."/>
            <person name="Tapia R."/>
            <person name="Thompson L.S."/>
            <person name="Watkins K.L."/>
            <person name="Yang Q."/>
            <person name="Yu C."/>
            <person name="Zafar N."/>
            <person name="Zhou L."/>
            <person name="Kuske C.R."/>
        </authorList>
    </citation>
    <scope>NUCLEOTIDE SEQUENCE [LARGE SCALE GENOMIC DNA]</scope>
    <source>
        <strain evidence="6 7">Ellin345</strain>
    </source>
</reference>
<dbReference type="STRING" id="204669.Acid345_1546"/>
<dbReference type="Gene3D" id="2.40.30.90">
    <property type="entry name" value="Bacterial fluorinating enzyme like"/>
    <property type="match status" value="1"/>
</dbReference>
<dbReference type="EnsemblBacteria" id="ABF40548">
    <property type="protein sequence ID" value="ABF40548"/>
    <property type="gene ID" value="Acid345_1546"/>
</dbReference>
<dbReference type="InterPro" id="IPR023228">
    <property type="entry name" value="SAM_OH_AdoTrfase_N_sf"/>
</dbReference>
<dbReference type="PANTHER" id="PTHR35092:SF1">
    <property type="entry name" value="CHLORINASE MJ1651"/>
    <property type="match status" value="1"/>
</dbReference>
<dbReference type="EMBL" id="CP000360">
    <property type="protein sequence ID" value="ABF40548.1"/>
    <property type="molecule type" value="Genomic_DNA"/>
</dbReference>
<organism evidence="6 7">
    <name type="scientific">Koribacter versatilis (strain Ellin345)</name>
    <dbReference type="NCBI Taxonomy" id="204669"/>
    <lineage>
        <taxon>Bacteria</taxon>
        <taxon>Pseudomonadati</taxon>
        <taxon>Acidobacteriota</taxon>
        <taxon>Terriglobia</taxon>
        <taxon>Terriglobales</taxon>
        <taxon>Candidatus Korobacteraceae</taxon>
        <taxon>Candidatus Korobacter</taxon>
    </lineage>
</organism>
<sequence length="298" mass="32225">MSFRATIRRAALLFVFLVPMLAFAAGPKTAEIVFMTDFGSNNDAVPICKGVMWQVAPDAKIIDLTHDVTPFSIIDGARFLAGTSPYYPEGTVFVVVIDPTVGSTRKAIVAKSKKNQYFILPDNGLLTFVQDRDGIEGVHEITSKDFMIGSGMSSTFHGRDIFSPAGAHVAKGDDWTKAGPEVPVSQLVRLNVPQATVADSKLAGKIIGIDVPFGNLITNVSRDDWAKLGYQVGDTVPVTLGATEMEIPIVKTFSDVEIGKPLLFIDSRGRLSFALNQNDFAKTYNIKPPASFTIPAKK</sequence>
<dbReference type="InterPro" id="IPR002747">
    <property type="entry name" value="SAM_OH_AdoTrfase"/>
</dbReference>
<dbReference type="InterPro" id="IPR046470">
    <property type="entry name" value="SAM_HAT_C"/>
</dbReference>
<evidence type="ECO:0000313" key="7">
    <source>
        <dbReference type="Proteomes" id="UP000002432"/>
    </source>
</evidence>
<protein>
    <recommendedName>
        <fullName evidence="8">Adenosyl-chloride synthase</fullName>
    </recommendedName>
</protein>
<dbReference type="Pfam" id="PF20257">
    <property type="entry name" value="SAM_HAT_C"/>
    <property type="match status" value="1"/>
</dbReference>
<dbReference type="Gene3D" id="3.40.50.10790">
    <property type="entry name" value="S-adenosyl-l-methionine hydroxide adenosyltransferase, N-terminal"/>
    <property type="match status" value="1"/>
</dbReference>